<dbReference type="STRING" id="75743.A0A401Q1J7"/>
<name>A0A401Q1J7_SCYTO</name>
<dbReference type="EMBL" id="BFAA01018571">
    <property type="protein sequence ID" value="GCB79277.1"/>
    <property type="molecule type" value="Genomic_DNA"/>
</dbReference>
<sequence>MTVNFTSSRALGISWNSGFSGFLPFISCTVQAELTKDHSSQVIYLEDVSVPPLIHVIRGLTPFSQYRIRLACRTGIGISPWTGWVSAETREGGEAGAAAHSRMEPGLEGLCLDWGGNELNVVYLLHTAVTFNCGSLGRTHVSQSEGQGE</sequence>
<dbReference type="AlphaFoldDB" id="A0A401Q1J7"/>
<organism evidence="2 3">
    <name type="scientific">Scyliorhinus torazame</name>
    <name type="common">Cloudy catshark</name>
    <name type="synonym">Catulus torazame</name>
    <dbReference type="NCBI Taxonomy" id="75743"/>
    <lineage>
        <taxon>Eukaryota</taxon>
        <taxon>Metazoa</taxon>
        <taxon>Chordata</taxon>
        <taxon>Craniata</taxon>
        <taxon>Vertebrata</taxon>
        <taxon>Chondrichthyes</taxon>
        <taxon>Elasmobranchii</taxon>
        <taxon>Galeomorphii</taxon>
        <taxon>Galeoidea</taxon>
        <taxon>Carcharhiniformes</taxon>
        <taxon>Scyliorhinidae</taxon>
        <taxon>Scyliorhinus</taxon>
    </lineage>
</organism>
<comment type="caution">
    <text evidence="2">The sequence shown here is derived from an EMBL/GenBank/DDBJ whole genome shotgun (WGS) entry which is preliminary data.</text>
</comment>
<dbReference type="CDD" id="cd00063">
    <property type="entry name" value="FN3"/>
    <property type="match status" value="1"/>
</dbReference>
<dbReference type="OrthoDB" id="4062651at2759"/>
<dbReference type="Gene3D" id="2.60.40.10">
    <property type="entry name" value="Immunoglobulins"/>
    <property type="match status" value="1"/>
</dbReference>
<protein>
    <recommendedName>
        <fullName evidence="1">Fibronectin type-III domain-containing protein</fullName>
    </recommendedName>
</protein>
<accession>A0A401Q1J7</accession>
<evidence type="ECO:0000313" key="2">
    <source>
        <dbReference type="EMBL" id="GCB79277.1"/>
    </source>
</evidence>
<proteinExistence type="predicted"/>
<dbReference type="SUPFAM" id="SSF49265">
    <property type="entry name" value="Fibronectin type III"/>
    <property type="match status" value="1"/>
</dbReference>
<evidence type="ECO:0000313" key="3">
    <source>
        <dbReference type="Proteomes" id="UP000288216"/>
    </source>
</evidence>
<reference evidence="2 3" key="1">
    <citation type="journal article" date="2018" name="Nat. Ecol. Evol.">
        <title>Shark genomes provide insights into elasmobranch evolution and the origin of vertebrates.</title>
        <authorList>
            <person name="Hara Y"/>
            <person name="Yamaguchi K"/>
            <person name="Onimaru K"/>
            <person name="Kadota M"/>
            <person name="Koyanagi M"/>
            <person name="Keeley SD"/>
            <person name="Tatsumi K"/>
            <person name="Tanaka K"/>
            <person name="Motone F"/>
            <person name="Kageyama Y"/>
            <person name="Nozu R"/>
            <person name="Adachi N"/>
            <person name="Nishimura O"/>
            <person name="Nakagawa R"/>
            <person name="Tanegashima C"/>
            <person name="Kiyatake I"/>
            <person name="Matsumoto R"/>
            <person name="Murakumo K"/>
            <person name="Nishida K"/>
            <person name="Terakita A"/>
            <person name="Kuratani S"/>
            <person name="Sato K"/>
            <person name="Hyodo S Kuraku.S."/>
        </authorList>
    </citation>
    <scope>NUCLEOTIDE SEQUENCE [LARGE SCALE GENOMIC DNA]</scope>
</reference>
<dbReference type="InterPro" id="IPR003961">
    <property type="entry name" value="FN3_dom"/>
</dbReference>
<feature type="domain" description="Fibronectin type-III" evidence="1">
    <location>
        <begin position="1"/>
        <end position="92"/>
    </location>
</feature>
<gene>
    <name evidence="2" type="ORF">scyTo_0021278</name>
</gene>
<keyword evidence="3" id="KW-1185">Reference proteome</keyword>
<dbReference type="Proteomes" id="UP000288216">
    <property type="component" value="Unassembled WGS sequence"/>
</dbReference>
<dbReference type="InterPro" id="IPR013783">
    <property type="entry name" value="Ig-like_fold"/>
</dbReference>
<evidence type="ECO:0000259" key="1">
    <source>
        <dbReference type="PROSITE" id="PS50853"/>
    </source>
</evidence>
<dbReference type="InterPro" id="IPR036116">
    <property type="entry name" value="FN3_sf"/>
</dbReference>
<dbReference type="PROSITE" id="PS50853">
    <property type="entry name" value="FN3"/>
    <property type="match status" value="1"/>
</dbReference>